<dbReference type="WBParaSite" id="PS1159_v2.g24758.t1">
    <property type="protein sequence ID" value="PS1159_v2.g24758.t1"/>
    <property type="gene ID" value="PS1159_v2.g24758"/>
</dbReference>
<evidence type="ECO:0000313" key="2">
    <source>
        <dbReference type="WBParaSite" id="PS1159_v2.g24758.t1"/>
    </source>
</evidence>
<dbReference type="Proteomes" id="UP000887580">
    <property type="component" value="Unplaced"/>
</dbReference>
<protein>
    <submittedName>
        <fullName evidence="2">Ovule protein</fullName>
    </submittedName>
</protein>
<name>A0AC35G7V7_9BILA</name>
<reference evidence="2" key="1">
    <citation type="submission" date="2022-11" db="UniProtKB">
        <authorList>
            <consortium name="WormBaseParasite"/>
        </authorList>
    </citation>
    <scope>IDENTIFICATION</scope>
</reference>
<accession>A0AC35G7V7</accession>
<evidence type="ECO:0000313" key="1">
    <source>
        <dbReference type="Proteomes" id="UP000887580"/>
    </source>
</evidence>
<organism evidence="1 2">
    <name type="scientific">Panagrolaimus sp. PS1159</name>
    <dbReference type="NCBI Taxonomy" id="55785"/>
    <lineage>
        <taxon>Eukaryota</taxon>
        <taxon>Metazoa</taxon>
        <taxon>Ecdysozoa</taxon>
        <taxon>Nematoda</taxon>
        <taxon>Chromadorea</taxon>
        <taxon>Rhabditida</taxon>
        <taxon>Tylenchina</taxon>
        <taxon>Panagrolaimomorpha</taxon>
        <taxon>Panagrolaimoidea</taxon>
        <taxon>Panagrolaimidae</taxon>
        <taxon>Panagrolaimus</taxon>
    </lineage>
</organism>
<sequence length="78" mass="9484">MKRRRSARYLLQHIRNKQVSHPYHVILFMAHICYLSNSHTLMNRKICFCLQGSTKFSRTIIIIQRSFFESTSFFHFLF</sequence>
<proteinExistence type="predicted"/>